<evidence type="ECO:0000313" key="7">
    <source>
        <dbReference type="EMBL" id="MDC5738933.1"/>
    </source>
</evidence>
<dbReference type="Pfam" id="PF13440">
    <property type="entry name" value="Polysacc_synt_3"/>
    <property type="match status" value="1"/>
</dbReference>
<feature type="transmembrane region" description="Helical" evidence="6">
    <location>
        <begin position="178"/>
        <end position="200"/>
    </location>
</feature>
<feature type="transmembrane region" description="Helical" evidence="6">
    <location>
        <begin position="93"/>
        <end position="113"/>
    </location>
</feature>
<dbReference type="RefSeq" id="WP_161945492.1">
    <property type="nucleotide sequence ID" value="NZ_CP053543.1"/>
</dbReference>
<evidence type="ECO:0000313" key="8">
    <source>
        <dbReference type="EMBL" id="OAM98222.1"/>
    </source>
</evidence>
<gene>
    <name evidence="8" type="ORF">AZ468_22155</name>
    <name evidence="9" type="ORF">HOO69_22010</name>
    <name evidence="7" type="ORF">OPW20_02580</name>
</gene>
<comment type="subcellular location">
    <subcellularLocation>
        <location evidence="1">Cell membrane</location>
        <topology evidence="1">Multi-pass membrane protein</topology>
    </subcellularLocation>
</comment>
<feature type="transmembrane region" description="Helical" evidence="6">
    <location>
        <begin position="119"/>
        <end position="136"/>
    </location>
</feature>
<feature type="transmembrane region" description="Helical" evidence="6">
    <location>
        <begin position="304"/>
        <end position="329"/>
    </location>
</feature>
<dbReference type="Proteomes" id="UP001150001">
    <property type="component" value="Unassembled WGS sequence"/>
</dbReference>
<evidence type="ECO:0000256" key="4">
    <source>
        <dbReference type="ARBA" id="ARBA00022989"/>
    </source>
</evidence>
<dbReference type="EMBL" id="CP053543">
    <property type="protein sequence ID" value="QJY39213.1"/>
    <property type="molecule type" value="Genomic_DNA"/>
</dbReference>
<keyword evidence="3 6" id="KW-0812">Transmembrane</keyword>
<feature type="transmembrane region" description="Helical" evidence="6">
    <location>
        <begin position="371"/>
        <end position="387"/>
    </location>
</feature>
<dbReference type="GeneID" id="78078437"/>
<dbReference type="AlphaFoldDB" id="A0A178J7V2"/>
<sequence>MNTTNQLLKKFISAAGLQVLCKGLSVVSGIVLARYLGPEQYGLYTFVLSIISVAMMLVVAGLPQLLIREVANAELESNWGVLNGLFRWSTNSVLVLSVFIMLTMLGLLWSGAFEPEVELVLWTALVLIPIKSLSSKQGAIINGLRSPILAIIPESVVMPVVALCFYLGFILLDINFTAMLMIETQIVTAIVTFLCGVIFLRRIRPKELTQNRSVYHVKKWYVALLPFTVISLLGTMNVEISSVLLGIFGESEAVGYFKVALQGVMLVTLGLTAIDTITGPNIARLYKSGDLHSTQILLSKSVRLTCLVSIPIVIFLFFFGELVVTLLFGKEYVRSATILNILCIGQIVNALMGSSALVLNMTGNENKSLKALFYTFLINAIGLAVLVPNYGDVGAAASVSLSVIFWNLFMAKEVHKSTGLKTWFRFGNQLTLKHS</sequence>
<feature type="transmembrane region" description="Helical" evidence="6">
    <location>
        <begin position="335"/>
        <end position="359"/>
    </location>
</feature>
<dbReference type="EMBL" id="LUAX01000007">
    <property type="protein sequence ID" value="OAM98222.1"/>
    <property type="molecule type" value="Genomic_DNA"/>
</dbReference>
<organism evidence="8 10">
    <name type="scientific">Vibrio europaeus</name>
    <dbReference type="NCBI Taxonomy" id="300876"/>
    <lineage>
        <taxon>Bacteria</taxon>
        <taxon>Pseudomonadati</taxon>
        <taxon>Pseudomonadota</taxon>
        <taxon>Gammaproteobacteria</taxon>
        <taxon>Vibrionales</taxon>
        <taxon>Vibrionaceae</taxon>
        <taxon>Vibrio</taxon>
        <taxon>Vibrio oreintalis group</taxon>
    </lineage>
</organism>
<dbReference type="PANTHER" id="PTHR30250:SF11">
    <property type="entry name" value="O-ANTIGEN TRANSPORTER-RELATED"/>
    <property type="match status" value="1"/>
</dbReference>
<protein>
    <submittedName>
        <fullName evidence="7">Flippase</fullName>
    </submittedName>
</protein>
<evidence type="ECO:0000313" key="11">
    <source>
        <dbReference type="Proteomes" id="UP000501443"/>
    </source>
</evidence>
<evidence type="ECO:0000313" key="10">
    <source>
        <dbReference type="Proteomes" id="UP000094761"/>
    </source>
</evidence>
<evidence type="ECO:0000256" key="3">
    <source>
        <dbReference type="ARBA" id="ARBA00022692"/>
    </source>
</evidence>
<accession>A0A178J7V2</accession>
<dbReference type="InterPro" id="IPR050833">
    <property type="entry name" value="Poly_Biosynth_Transport"/>
</dbReference>
<feature type="transmembrane region" description="Helical" evidence="6">
    <location>
        <begin position="41"/>
        <end position="62"/>
    </location>
</feature>
<dbReference type="EMBL" id="JAPFIT010000010">
    <property type="protein sequence ID" value="MDC5738933.1"/>
    <property type="molecule type" value="Genomic_DNA"/>
</dbReference>
<evidence type="ECO:0000256" key="5">
    <source>
        <dbReference type="ARBA" id="ARBA00023136"/>
    </source>
</evidence>
<name>A0A178J7V2_9VIBR</name>
<feature type="transmembrane region" description="Helical" evidence="6">
    <location>
        <begin position="393"/>
        <end position="411"/>
    </location>
</feature>
<dbReference type="PANTHER" id="PTHR30250">
    <property type="entry name" value="PST FAMILY PREDICTED COLANIC ACID TRANSPORTER"/>
    <property type="match status" value="1"/>
</dbReference>
<keyword evidence="12" id="KW-1185">Reference proteome</keyword>
<proteinExistence type="predicted"/>
<dbReference type="OrthoDB" id="5785171at2"/>
<dbReference type="Proteomes" id="UP000094761">
    <property type="component" value="Unassembled WGS sequence"/>
</dbReference>
<feature type="transmembrane region" description="Helical" evidence="6">
    <location>
        <begin position="221"/>
        <end position="248"/>
    </location>
</feature>
<keyword evidence="5 6" id="KW-0472">Membrane</keyword>
<reference evidence="9 11" key="2">
    <citation type="submission" date="2020-05" db="EMBL/GenBank/DDBJ databases">
        <title>First description outside Europe of the emergent pathogen for shellfish aquaculture Vibrio europaeus.</title>
        <authorList>
            <person name="Dubert J."/>
            <person name="Rojas R."/>
        </authorList>
    </citation>
    <scope>NUCLEOTIDE SEQUENCE [LARGE SCALE GENOMIC DNA]</scope>
    <source>
        <strain evidence="9 11">NPI-1</strain>
    </source>
</reference>
<dbReference type="GO" id="GO:0005886">
    <property type="term" value="C:plasma membrane"/>
    <property type="evidence" value="ECO:0007669"/>
    <property type="project" value="UniProtKB-SubCell"/>
</dbReference>
<evidence type="ECO:0000256" key="1">
    <source>
        <dbReference type="ARBA" id="ARBA00004651"/>
    </source>
</evidence>
<feature type="transmembrane region" description="Helical" evidence="6">
    <location>
        <begin position="260"/>
        <end position="283"/>
    </location>
</feature>
<evidence type="ECO:0000256" key="2">
    <source>
        <dbReference type="ARBA" id="ARBA00022475"/>
    </source>
</evidence>
<dbReference type="Proteomes" id="UP000501443">
    <property type="component" value="Chromosome 2"/>
</dbReference>
<reference evidence="7" key="3">
    <citation type="submission" date="2022-11" db="EMBL/GenBank/DDBJ databases">
        <title>Role of the vibriolysin VemA secreted by the emergent pathogen Vibrio europaeus in the colonization of Manila clam mucus.</title>
        <authorList>
            <person name="Martinez C."/>
            <person name="Rodriguez S."/>
            <person name="Vences A."/>
            <person name="Barja J.L."/>
            <person name="Toranzo A.E."/>
            <person name="Dubert J."/>
        </authorList>
    </citation>
    <scope>NUCLEOTIDE SEQUENCE</scope>
    <source>
        <strain evidence="7">3454</strain>
    </source>
</reference>
<keyword evidence="4 6" id="KW-1133">Transmembrane helix</keyword>
<feature type="transmembrane region" description="Helical" evidence="6">
    <location>
        <begin position="148"/>
        <end position="172"/>
    </location>
</feature>
<evidence type="ECO:0000313" key="12">
    <source>
        <dbReference type="Proteomes" id="UP001150001"/>
    </source>
</evidence>
<reference evidence="8 10" key="1">
    <citation type="submission" date="2016-03" db="EMBL/GenBank/DDBJ databases">
        <title>Draft genome sequence of the Vibrio tubiashii subs. europaeus.</title>
        <authorList>
            <person name="Spinard E."/>
            <person name="Dubert J."/>
            <person name="Nelson D.R."/>
            <person name="Barja J.L."/>
        </authorList>
    </citation>
    <scope>NUCLEOTIDE SEQUENCE [LARGE SCALE GENOMIC DNA]</scope>
    <source>
        <strain evidence="10">PP-638</strain>
        <strain evidence="8">PP2-638</strain>
    </source>
</reference>
<feature type="transmembrane region" description="Helical" evidence="6">
    <location>
        <begin position="12"/>
        <end position="35"/>
    </location>
</feature>
<keyword evidence="2" id="KW-1003">Cell membrane</keyword>
<evidence type="ECO:0000256" key="6">
    <source>
        <dbReference type="SAM" id="Phobius"/>
    </source>
</evidence>
<dbReference type="CDD" id="cd13128">
    <property type="entry name" value="MATE_Wzx_like"/>
    <property type="match status" value="1"/>
</dbReference>
<evidence type="ECO:0000313" key="9">
    <source>
        <dbReference type="EMBL" id="QJY39213.1"/>
    </source>
</evidence>